<dbReference type="Gene3D" id="1.10.20.10">
    <property type="entry name" value="Histone, subunit A"/>
    <property type="match status" value="1"/>
</dbReference>
<dbReference type="GO" id="GO:0006261">
    <property type="term" value="P:DNA-templated DNA replication"/>
    <property type="evidence" value="ECO:0007669"/>
    <property type="project" value="TreeGrafter"/>
</dbReference>
<gene>
    <name evidence="4" type="ORF">J3R30DRAFT_3699467</name>
</gene>
<organism evidence="4 5">
    <name type="scientific">Lentinula aciculospora</name>
    <dbReference type="NCBI Taxonomy" id="153920"/>
    <lineage>
        <taxon>Eukaryota</taxon>
        <taxon>Fungi</taxon>
        <taxon>Dikarya</taxon>
        <taxon>Basidiomycota</taxon>
        <taxon>Agaricomycotina</taxon>
        <taxon>Agaricomycetes</taxon>
        <taxon>Agaricomycetidae</taxon>
        <taxon>Agaricales</taxon>
        <taxon>Marasmiineae</taxon>
        <taxon>Omphalotaceae</taxon>
        <taxon>Lentinula</taxon>
    </lineage>
</organism>
<comment type="subcellular location">
    <subcellularLocation>
        <location evidence="1">Nucleus</location>
    </subcellularLocation>
</comment>
<feature type="compositionally biased region" description="Low complexity" evidence="3">
    <location>
        <begin position="293"/>
        <end position="312"/>
    </location>
</feature>
<dbReference type="GO" id="GO:0046982">
    <property type="term" value="F:protein heterodimerization activity"/>
    <property type="evidence" value="ECO:0007669"/>
    <property type="project" value="InterPro"/>
</dbReference>
<dbReference type="InterPro" id="IPR009072">
    <property type="entry name" value="Histone-fold"/>
</dbReference>
<accession>A0A9W9DSF1</accession>
<dbReference type="EMBL" id="JAOTPV010000005">
    <property type="protein sequence ID" value="KAJ4482140.1"/>
    <property type="molecule type" value="Genomic_DNA"/>
</dbReference>
<feature type="compositionally biased region" description="Low complexity" evidence="3">
    <location>
        <begin position="192"/>
        <end position="205"/>
    </location>
</feature>
<dbReference type="Proteomes" id="UP001150266">
    <property type="component" value="Unassembled WGS sequence"/>
</dbReference>
<name>A0A9W9DSF1_9AGAR</name>
<dbReference type="SUPFAM" id="SSF47113">
    <property type="entry name" value="Histone-fold"/>
    <property type="match status" value="1"/>
</dbReference>
<evidence type="ECO:0008006" key="6">
    <source>
        <dbReference type="Google" id="ProtNLM"/>
    </source>
</evidence>
<feature type="region of interest" description="Disordered" evidence="3">
    <location>
        <begin position="1"/>
        <end position="77"/>
    </location>
</feature>
<feature type="region of interest" description="Disordered" evidence="3">
    <location>
        <begin position="179"/>
        <end position="252"/>
    </location>
</feature>
<reference evidence="4" key="1">
    <citation type="submission" date="2022-08" db="EMBL/GenBank/DDBJ databases">
        <title>A Global Phylogenomic Analysis of the Shiitake Genus Lentinula.</title>
        <authorList>
            <consortium name="DOE Joint Genome Institute"/>
            <person name="Sierra-Patev S."/>
            <person name="Min B."/>
            <person name="Naranjo-Ortiz M."/>
            <person name="Looney B."/>
            <person name="Konkel Z."/>
            <person name="Slot J.C."/>
            <person name="Sakamoto Y."/>
            <person name="Steenwyk J.L."/>
            <person name="Rokas A."/>
            <person name="Carro J."/>
            <person name="Camarero S."/>
            <person name="Ferreira P."/>
            <person name="Molpeceres G."/>
            <person name="Ruiz-Duenas F.J."/>
            <person name="Serrano A."/>
            <person name="Henrissat B."/>
            <person name="Drula E."/>
            <person name="Hughes K.W."/>
            <person name="Mata J.L."/>
            <person name="Ishikawa N.K."/>
            <person name="Vargas-Isla R."/>
            <person name="Ushijima S."/>
            <person name="Smith C.A."/>
            <person name="Ahrendt S."/>
            <person name="Andreopoulos W."/>
            <person name="He G."/>
            <person name="Labutti K."/>
            <person name="Lipzen A."/>
            <person name="Ng V."/>
            <person name="Riley R."/>
            <person name="Sandor L."/>
            <person name="Barry K."/>
            <person name="Martinez A.T."/>
            <person name="Xiao Y."/>
            <person name="Gibbons J.G."/>
            <person name="Terashima K."/>
            <person name="Grigoriev I.V."/>
            <person name="Hibbett D.S."/>
        </authorList>
    </citation>
    <scope>NUCLEOTIDE SEQUENCE</scope>
    <source>
        <strain evidence="4">JLM2183</strain>
    </source>
</reference>
<feature type="compositionally biased region" description="Low complexity" evidence="3">
    <location>
        <begin position="230"/>
        <end position="245"/>
    </location>
</feature>
<dbReference type="AlphaFoldDB" id="A0A9W9DSF1"/>
<dbReference type="PANTHER" id="PTHR10252:SF54">
    <property type="entry name" value="CHROMATIN ACCESSIBILITY COMPLEX PROTEIN 1"/>
    <property type="match status" value="1"/>
</dbReference>
<protein>
    <recommendedName>
        <fullName evidence="6">Transcription factor CBF/NF-Y/archaeal histone domain-containing protein</fullName>
    </recommendedName>
</protein>
<sequence length="348" mass="37479">MSISSGPSSLKLEPASAANPLWKLAEKNGQSEEEIDEEEEEEEEEVDQLASEEEPEEEDANQEAVSGSGSKRYHRAPGTTVMPAVKIENILQADGVTGSLSVSKEGLYLLSIATEEFIKRLAQGGHRQANSGRRNVINYRDMADTTRQYQEFMFLKDIIPYPVSLSEALELRDAALKDSSFGDATPMPVPRSASAPNPTKASSSKPKPKHPVVNGKEKINGSASQQKELGTSVSVGSGNNRGGQVLSWEGPSSGANVLDARPWTHWTEPVTQEALRQNPTQAEHDMGNRHDANAASSNSDSVSSQPSASAVPPLETSFHRAYSGPASNYLQGPAHNLGRTIYAQESPE</sequence>
<evidence type="ECO:0000313" key="5">
    <source>
        <dbReference type="Proteomes" id="UP001150266"/>
    </source>
</evidence>
<evidence type="ECO:0000313" key="4">
    <source>
        <dbReference type="EMBL" id="KAJ4482140.1"/>
    </source>
</evidence>
<proteinExistence type="predicted"/>
<dbReference type="GO" id="GO:0008623">
    <property type="term" value="C:CHRAC"/>
    <property type="evidence" value="ECO:0007669"/>
    <property type="project" value="TreeGrafter"/>
</dbReference>
<feature type="compositionally biased region" description="Basic and acidic residues" evidence="3">
    <location>
        <begin position="282"/>
        <end position="292"/>
    </location>
</feature>
<evidence type="ECO:0000256" key="2">
    <source>
        <dbReference type="ARBA" id="ARBA00023242"/>
    </source>
</evidence>
<dbReference type="OrthoDB" id="636685at2759"/>
<dbReference type="InterPro" id="IPR050568">
    <property type="entry name" value="Transcr_DNA_Rep_Reg"/>
</dbReference>
<keyword evidence="2" id="KW-0539">Nucleus</keyword>
<keyword evidence="5" id="KW-1185">Reference proteome</keyword>
<evidence type="ECO:0000256" key="3">
    <source>
        <dbReference type="SAM" id="MobiDB-lite"/>
    </source>
</evidence>
<evidence type="ECO:0000256" key="1">
    <source>
        <dbReference type="ARBA" id="ARBA00004123"/>
    </source>
</evidence>
<feature type="region of interest" description="Disordered" evidence="3">
    <location>
        <begin position="279"/>
        <end position="348"/>
    </location>
</feature>
<comment type="caution">
    <text evidence="4">The sequence shown here is derived from an EMBL/GenBank/DDBJ whole genome shotgun (WGS) entry which is preliminary data.</text>
</comment>
<feature type="compositionally biased region" description="Acidic residues" evidence="3">
    <location>
        <begin position="31"/>
        <end position="61"/>
    </location>
</feature>
<dbReference type="PANTHER" id="PTHR10252">
    <property type="entry name" value="HISTONE-LIKE TRANSCRIPTION FACTOR CCAAT-RELATED"/>
    <property type="match status" value="1"/>
</dbReference>